<evidence type="ECO:0000259" key="1">
    <source>
        <dbReference type="PROSITE" id="PS51819"/>
    </source>
</evidence>
<dbReference type="RefSeq" id="WP_085816429.1">
    <property type="nucleotide sequence ID" value="NZ_FWFU01000001.1"/>
</dbReference>
<gene>
    <name evidence="2" type="ORF">ROH8110_00818</name>
</gene>
<dbReference type="InterPro" id="IPR050383">
    <property type="entry name" value="GlyoxalaseI/FosfomycinResist"/>
</dbReference>
<feature type="domain" description="VOC" evidence="1">
    <location>
        <begin position="14"/>
        <end position="139"/>
    </location>
</feature>
<name>A0A1X6YI05_9RHOB</name>
<dbReference type="PROSITE" id="PS51819">
    <property type="entry name" value="VOC"/>
    <property type="match status" value="1"/>
</dbReference>
<accession>A0A1X6YI05</accession>
<dbReference type="Pfam" id="PF00903">
    <property type="entry name" value="Glyoxalase"/>
    <property type="match status" value="1"/>
</dbReference>
<dbReference type="InterPro" id="IPR029068">
    <property type="entry name" value="Glyas_Bleomycin-R_OHBP_Dase"/>
</dbReference>
<dbReference type="PANTHER" id="PTHR21366">
    <property type="entry name" value="GLYOXALASE FAMILY PROTEIN"/>
    <property type="match status" value="1"/>
</dbReference>
<protein>
    <submittedName>
        <fullName evidence="2">Glyoxalase-like domain protein</fullName>
    </submittedName>
</protein>
<dbReference type="Proteomes" id="UP000193207">
    <property type="component" value="Unassembled WGS sequence"/>
</dbReference>
<organism evidence="2 3">
    <name type="scientific">Roseovarius halotolerans</name>
    <dbReference type="NCBI Taxonomy" id="505353"/>
    <lineage>
        <taxon>Bacteria</taxon>
        <taxon>Pseudomonadati</taxon>
        <taxon>Pseudomonadota</taxon>
        <taxon>Alphaproteobacteria</taxon>
        <taxon>Rhodobacterales</taxon>
        <taxon>Roseobacteraceae</taxon>
        <taxon>Roseovarius</taxon>
    </lineage>
</organism>
<sequence>MTDTALPPAPPVTAILESGLYVEDLPAARAFYGGVLGLEEIAHVEGRHAFYRVGGAILLIFNPNATEKGSSGGKLPVPTHGARGPGHLCFAASREEMQAWSARLTAAGHPIESAFEWPNGAYSIYFRDPAGNSLEFAEPRLWF</sequence>
<dbReference type="SUPFAM" id="SSF54593">
    <property type="entry name" value="Glyoxalase/Bleomycin resistance protein/Dihydroxybiphenyl dioxygenase"/>
    <property type="match status" value="1"/>
</dbReference>
<dbReference type="InterPro" id="IPR037523">
    <property type="entry name" value="VOC_core"/>
</dbReference>
<keyword evidence="3" id="KW-1185">Reference proteome</keyword>
<dbReference type="EMBL" id="FWFU01000001">
    <property type="protein sequence ID" value="SLN21963.1"/>
    <property type="molecule type" value="Genomic_DNA"/>
</dbReference>
<reference evidence="2 3" key="1">
    <citation type="submission" date="2017-03" db="EMBL/GenBank/DDBJ databases">
        <authorList>
            <person name="Afonso C.L."/>
            <person name="Miller P.J."/>
            <person name="Scott M.A."/>
            <person name="Spackman E."/>
            <person name="Goraichik I."/>
            <person name="Dimitrov K.M."/>
            <person name="Suarez D.L."/>
            <person name="Swayne D.E."/>
        </authorList>
    </citation>
    <scope>NUCLEOTIDE SEQUENCE [LARGE SCALE GENOMIC DNA]</scope>
    <source>
        <strain evidence="2 3">CECT 8110</strain>
    </source>
</reference>
<dbReference type="OrthoDB" id="9812656at2"/>
<dbReference type="Gene3D" id="3.10.180.10">
    <property type="entry name" value="2,3-Dihydroxybiphenyl 1,2-Dioxygenase, domain 1"/>
    <property type="match status" value="1"/>
</dbReference>
<dbReference type="InterPro" id="IPR004360">
    <property type="entry name" value="Glyas_Fos-R_dOase_dom"/>
</dbReference>
<evidence type="ECO:0000313" key="2">
    <source>
        <dbReference type="EMBL" id="SLN21963.1"/>
    </source>
</evidence>
<dbReference type="AlphaFoldDB" id="A0A1X6YI05"/>
<evidence type="ECO:0000313" key="3">
    <source>
        <dbReference type="Proteomes" id="UP000193207"/>
    </source>
</evidence>
<proteinExistence type="predicted"/>
<dbReference type="PANTHER" id="PTHR21366:SF22">
    <property type="entry name" value="VOC DOMAIN-CONTAINING PROTEIN"/>
    <property type="match status" value="1"/>
</dbReference>